<feature type="transmembrane region" description="Helical" evidence="5">
    <location>
        <begin position="226"/>
        <end position="245"/>
    </location>
</feature>
<evidence type="ECO:0000256" key="1">
    <source>
        <dbReference type="ARBA" id="ARBA00004141"/>
    </source>
</evidence>
<dbReference type="Pfam" id="PF01490">
    <property type="entry name" value="Aa_trans"/>
    <property type="match status" value="1"/>
</dbReference>
<feature type="transmembrane region" description="Helical" evidence="5">
    <location>
        <begin position="265"/>
        <end position="283"/>
    </location>
</feature>
<feature type="transmembrane region" description="Helical" evidence="5">
    <location>
        <begin position="193"/>
        <end position="214"/>
    </location>
</feature>
<dbReference type="GO" id="GO:0015179">
    <property type="term" value="F:L-amino acid transmembrane transporter activity"/>
    <property type="evidence" value="ECO:0007669"/>
    <property type="project" value="TreeGrafter"/>
</dbReference>
<dbReference type="GO" id="GO:0005774">
    <property type="term" value="C:vacuolar membrane"/>
    <property type="evidence" value="ECO:0007669"/>
    <property type="project" value="TreeGrafter"/>
</dbReference>
<dbReference type="OrthoDB" id="6589052at2759"/>
<gene>
    <name evidence="7" type="ORF">LSTR_LSTR002059</name>
</gene>
<dbReference type="Proteomes" id="UP000291343">
    <property type="component" value="Unassembled WGS sequence"/>
</dbReference>
<feature type="transmembrane region" description="Helical" evidence="5">
    <location>
        <begin position="295"/>
        <end position="322"/>
    </location>
</feature>
<dbReference type="STRING" id="195883.A0A482XPU7"/>
<keyword evidence="8" id="KW-1185">Reference proteome</keyword>
<protein>
    <recommendedName>
        <fullName evidence="6">Amino acid transporter transmembrane domain-containing protein</fullName>
    </recommendedName>
</protein>
<dbReference type="SMR" id="A0A482XPU7"/>
<dbReference type="PANTHER" id="PTHR22950:SF349">
    <property type="entry name" value="AMINO ACID TRANSPORTER TRANSMEMBRANE DOMAIN-CONTAINING PROTEIN"/>
    <property type="match status" value="1"/>
</dbReference>
<comment type="caution">
    <text evidence="7">The sequence shown here is derived from an EMBL/GenBank/DDBJ whole genome shotgun (WGS) entry which is preliminary data.</text>
</comment>
<dbReference type="InterPro" id="IPR013057">
    <property type="entry name" value="AA_transpt_TM"/>
</dbReference>
<keyword evidence="4 5" id="KW-0472">Membrane</keyword>
<evidence type="ECO:0000256" key="5">
    <source>
        <dbReference type="SAM" id="Phobius"/>
    </source>
</evidence>
<evidence type="ECO:0000313" key="7">
    <source>
        <dbReference type="EMBL" id="RZF47993.1"/>
    </source>
</evidence>
<name>A0A482XPU7_LAOST</name>
<comment type="subcellular location">
    <subcellularLocation>
        <location evidence="1">Membrane</location>
        <topology evidence="1">Multi-pass membrane protein</topology>
    </subcellularLocation>
</comment>
<proteinExistence type="predicted"/>
<reference evidence="7 8" key="1">
    <citation type="journal article" date="2017" name="Gigascience">
        <title>Genome sequence of the small brown planthopper, Laodelphax striatellus.</title>
        <authorList>
            <person name="Zhu J."/>
            <person name="Jiang F."/>
            <person name="Wang X."/>
            <person name="Yang P."/>
            <person name="Bao Y."/>
            <person name="Zhao W."/>
            <person name="Wang W."/>
            <person name="Lu H."/>
            <person name="Wang Q."/>
            <person name="Cui N."/>
            <person name="Li J."/>
            <person name="Chen X."/>
            <person name="Luo L."/>
            <person name="Yu J."/>
            <person name="Kang L."/>
            <person name="Cui F."/>
        </authorList>
    </citation>
    <scope>NUCLEOTIDE SEQUENCE [LARGE SCALE GENOMIC DNA]</scope>
    <source>
        <strain evidence="7">Lst14</strain>
    </source>
</reference>
<feature type="transmembrane region" description="Helical" evidence="5">
    <location>
        <begin position="409"/>
        <end position="429"/>
    </location>
</feature>
<dbReference type="PANTHER" id="PTHR22950">
    <property type="entry name" value="AMINO ACID TRANSPORTER"/>
    <property type="match status" value="1"/>
</dbReference>
<evidence type="ECO:0000256" key="2">
    <source>
        <dbReference type="ARBA" id="ARBA00022692"/>
    </source>
</evidence>
<sequence>MLEYSDETDDPELLLKPMKDITWKNGISAIACSGQEKKSTITKNGTTQKDQEAAFYDPFTSRNVPHPTSDFETFVHLLKGSLGTGMLAMPMAFKNSGLFVGLVGSIVVGYVCTYCVHMFVRASHVLCHRHQLPAIGFQKIVELSFLEGPECLKKFSKAAGYVINFGLLTELLGVCSAYVLFVAKSMKQIVEYYWHVDLSVQVYMAIMLPVLVTINLTRNLRHLTPLSMISNVLFLLGVFVSFYYIFEDLPPISSRPASFSSWGQLPLFFGTTIFALEGIGVVMPLENNMKNPKHFISCPGVLHIGMLFLIILYAITGFFGYLKYGDKVEASITLNLPVETMLGQFLKTIVAIAVFLTYFLLFYAAMDLLGIVNGRRFKTRPLLKENIVRILTVLGTVVVAGLFPNLGPFLSLIGAFSLCVVGLIFPPIIDTLIYYKEGLGRLKWRLGKNAIILSCGVLGLVTGTMISLQEFVESMGG</sequence>
<evidence type="ECO:0000256" key="3">
    <source>
        <dbReference type="ARBA" id="ARBA00022989"/>
    </source>
</evidence>
<dbReference type="FunCoup" id="A0A482XPU7">
    <property type="interactions" value="42"/>
</dbReference>
<evidence type="ECO:0000259" key="6">
    <source>
        <dbReference type="Pfam" id="PF01490"/>
    </source>
</evidence>
<dbReference type="EMBL" id="QKKF02002849">
    <property type="protein sequence ID" value="RZF47993.1"/>
    <property type="molecule type" value="Genomic_DNA"/>
</dbReference>
<keyword evidence="2 5" id="KW-0812">Transmembrane</keyword>
<feature type="domain" description="Amino acid transporter transmembrane" evidence="6">
    <location>
        <begin position="67"/>
        <end position="467"/>
    </location>
</feature>
<dbReference type="AlphaFoldDB" id="A0A482XPU7"/>
<feature type="transmembrane region" description="Helical" evidence="5">
    <location>
        <begin position="386"/>
        <end position="403"/>
    </location>
</feature>
<feature type="transmembrane region" description="Helical" evidence="5">
    <location>
        <begin position="98"/>
        <end position="120"/>
    </location>
</feature>
<feature type="transmembrane region" description="Helical" evidence="5">
    <location>
        <begin position="342"/>
        <end position="365"/>
    </location>
</feature>
<evidence type="ECO:0000256" key="4">
    <source>
        <dbReference type="ARBA" id="ARBA00023136"/>
    </source>
</evidence>
<evidence type="ECO:0000313" key="8">
    <source>
        <dbReference type="Proteomes" id="UP000291343"/>
    </source>
</evidence>
<dbReference type="InParanoid" id="A0A482XPU7"/>
<feature type="transmembrane region" description="Helical" evidence="5">
    <location>
        <begin position="161"/>
        <end position="181"/>
    </location>
</feature>
<accession>A0A482XPU7</accession>
<keyword evidence="3 5" id="KW-1133">Transmembrane helix</keyword>
<organism evidence="7 8">
    <name type="scientific">Laodelphax striatellus</name>
    <name type="common">Small brown planthopper</name>
    <name type="synonym">Delphax striatella</name>
    <dbReference type="NCBI Taxonomy" id="195883"/>
    <lineage>
        <taxon>Eukaryota</taxon>
        <taxon>Metazoa</taxon>
        <taxon>Ecdysozoa</taxon>
        <taxon>Arthropoda</taxon>
        <taxon>Hexapoda</taxon>
        <taxon>Insecta</taxon>
        <taxon>Pterygota</taxon>
        <taxon>Neoptera</taxon>
        <taxon>Paraneoptera</taxon>
        <taxon>Hemiptera</taxon>
        <taxon>Auchenorrhyncha</taxon>
        <taxon>Fulgoroidea</taxon>
        <taxon>Delphacidae</taxon>
        <taxon>Criomorphinae</taxon>
        <taxon>Laodelphax</taxon>
    </lineage>
</organism>
<feature type="transmembrane region" description="Helical" evidence="5">
    <location>
        <begin position="450"/>
        <end position="468"/>
    </location>
</feature>